<reference evidence="2" key="1">
    <citation type="submission" date="2020-05" db="EMBL/GenBank/DDBJ databases">
        <authorList>
            <person name="Chiriac C."/>
            <person name="Salcher M."/>
            <person name="Ghai R."/>
            <person name="Kavagutti S V."/>
        </authorList>
    </citation>
    <scope>NUCLEOTIDE SEQUENCE</scope>
</reference>
<evidence type="ECO:0000313" key="2">
    <source>
        <dbReference type="EMBL" id="CAB4541334.1"/>
    </source>
</evidence>
<evidence type="ECO:0000256" key="1">
    <source>
        <dbReference type="SAM" id="Phobius"/>
    </source>
</evidence>
<protein>
    <submittedName>
        <fullName evidence="2">Unannotated protein</fullName>
    </submittedName>
</protein>
<dbReference type="InterPro" id="IPR002994">
    <property type="entry name" value="Surf1/Shy1"/>
</dbReference>
<accession>A0A6J6BRI1</accession>
<name>A0A6J6BRI1_9ZZZZ</name>
<dbReference type="EMBL" id="CAEZST010000003">
    <property type="protein sequence ID" value="CAB4541334.1"/>
    <property type="molecule type" value="Genomic_DNA"/>
</dbReference>
<dbReference type="GO" id="GO:0016020">
    <property type="term" value="C:membrane"/>
    <property type="evidence" value="ECO:0007669"/>
    <property type="project" value="InterPro"/>
</dbReference>
<keyword evidence="1" id="KW-1133">Transmembrane helix</keyword>
<proteinExistence type="predicted"/>
<feature type="transmembrane region" description="Helical" evidence="1">
    <location>
        <begin position="193"/>
        <end position="214"/>
    </location>
</feature>
<dbReference type="Pfam" id="PF02104">
    <property type="entry name" value="SURF1"/>
    <property type="match status" value="1"/>
</dbReference>
<keyword evidence="1" id="KW-0812">Transmembrane</keyword>
<dbReference type="AlphaFoldDB" id="A0A6J6BRI1"/>
<sequence>MLLLMTMVAAVFAGLMQWQLSRTFTVVGLTEEQQLPRPLSEFAIPGEVFPESYDRLATVAVELDPANSFIVANRLQLRGESQVEGYWLITNSTVVENGASLTLAIAFSEDPVELKNFEFPTGKLEIAGFVEPSDPVRDGGEYLGSVALSDLVNRYFDEPTPSYPIYLIVQSGIDMELEPIQIGIRSQQVEINWLTAFYAAEWLFFAFAAFYFWWRLVKDQVIREREVAQSS</sequence>
<gene>
    <name evidence="2" type="ORF">UFOPK1503_00270</name>
</gene>
<organism evidence="2">
    <name type="scientific">freshwater metagenome</name>
    <dbReference type="NCBI Taxonomy" id="449393"/>
    <lineage>
        <taxon>unclassified sequences</taxon>
        <taxon>metagenomes</taxon>
        <taxon>ecological metagenomes</taxon>
    </lineage>
</organism>
<keyword evidence="1" id="KW-0472">Membrane</keyword>